<name>A0A7Y4NBG6_9BACT</name>
<accession>A0A7Y4NBG6</accession>
<evidence type="ECO:0000313" key="2">
    <source>
        <dbReference type="Proteomes" id="UP000528460"/>
    </source>
</evidence>
<sequence length="431" mass="45509">MRMRNVGNVVQVGLMCGMLFACRAGDDVEVRGHVTSNGGPVSQGLRVRASILEVDGQAKVIAETDVDEQGAYSLELEQPYVRVILEAVNNSGGTWGSALLDSTEPAPGQDVRTAPPMTPETALEADVYAQMVRDGAAPGTVDTVDLRLRLTASRAKAVRRSGDIPGALRTLGVAVRAAQQARLRSYAKPDFEYVTRAELFGAPREAVAALDLALDSGTPSPEKAYADFFVARDAALSTHSALEHQKAERDAGMVFRAIAKAACIGDDCQFDPSLAEIHATGAAVHFVLQQAGASALQPTADAAASELLSKLLESPANANHAWTQYRASIVDAEDSVLYRLLEDSGVDRPTLWQLVQGASRSGTTLGLVMLELILKDVSSSSPEAIAQSVDRAFTNYTAEVTRAAGPNLQAAGASAQPALTLMLITQEAARP</sequence>
<protein>
    <submittedName>
        <fullName evidence="1">Uncharacterized protein</fullName>
    </submittedName>
</protein>
<dbReference type="Proteomes" id="UP000528460">
    <property type="component" value="Unassembled WGS sequence"/>
</dbReference>
<comment type="caution">
    <text evidence="1">The sequence shown here is derived from an EMBL/GenBank/DDBJ whole genome shotgun (WGS) entry which is preliminary data.</text>
</comment>
<dbReference type="RefSeq" id="WP_171412451.1">
    <property type="nucleotide sequence ID" value="NZ_JABFJW010000017.1"/>
</dbReference>
<organism evidence="1 2">
    <name type="scientific">Corallococcus exercitus</name>
    <dbReference type="NCBI Taxonomy" id="2316736"/>
    <lineage>
        <taxon>Bacteria</taxon>
        <taxon>Pseudomonadati</taxon>
        <taxon>Myxococcota</taxon>
        <taxon>Myxococcia</taxon>
        <taxon>Myxococcales</taxon>
        <taxon>Cystobacterineae</taxon>
        <taxon>Myxococcaceae</taxon>
        <taxon>Corallococcus</taxon>
    </lineage>
</organism>
<dbReference type="EMBL" id="JABFJW010000017">
    <property type="protein sequence ID" value="NOK08187.1"/>
    <property type="molecule type" value="Genomic_DNA"/>
</dbReference>
<dbReference type="PROSITE" id="PS51257">
    <property type="entry name" value="PROKAR_LIPOPROTEIN"/>
    <property type="match status" value="1"/>
</dbReference>
<proteinExistence type="predicted"/>
<gene>
    <name evidence="1" type="ORF">HNS30_03945</name>
</gene>
<reference evidence="1 2" key="1">
    <citation type="submission" date="2020-05" db="EMBL/GenBank/DDBJ databases">
        <authorList>
            <person name="Whitworth D."/>
        </authorList>
    </citation>
    <scope>NUCLEOTIDE SEQUENCE [LARGE SCALE GENOMIC DNA]</scope>
    <source>
        <strain evidence="1 2">CA046A</strain>
    </source>
</reference>
<evidence type="ECO:0000313" key="1">
    <source>
        <dbReference type="EMBL" id="NOK08187.1"/>
    </source>
</evidence>
<dbReference type="AlphaFoldDB" id="A0A7Y4NBG6"/>